<comment type="caution">
    <text evidence="2">The sequence shown here is derived from an EMBL/GenBank/DDBJ whole genome shotgun (WGS) entry which is preliminary data.</text>
</comment>
<evidence type="ECO:0000313" key="3">
    <source>
        <dbReference type="Proteomes" id="UP000294508"/>
    </source>
</evidence>
<feature type="region of interest" description="Disordered" evidence="1">
    <location>
        <begin position="100"/>
        <end position="120"/>
    </location>
</feature>
<dbReference type="AlphaFoldDB" id="A0A4R2HMS0"/>
<accession>A0A4R2HMS0</accession>
<sequence length="270" mass="28922">MAQLAVPAAITAATHLMRAAQWTAATDLLRATTTDDPADQRALSLALAEVAVDRDFAQQTDHATPALAAAAEALNALPDTTAAWDLELLNLRKTYSGQLFRASQQPDTGGGGEEQDPHRDRAELAEWADRLRERAPDGVRRGMTCFYAGVIADNLLGKHETAFACYTETLELGEAGGDDLLASLALRHLGDHAHTAGDLALARQQWERSTELRQKVGHLLGALAQQTLLAVLLRDEGDAAGSRALATEVHRWSGQVGLSFISNQTAELMG</sequence>
<dbReference type="EMBL" id="SLWN01000004">
    <property type="protein sequence ID" value="TCO32541.1"/>
    <property type="molecule type" value="Genomic_DNA"/>
</dbReference>
<dbReference type="Gene3D" id="1.25.40.10">
    <property type="entry name" value="Tetratricopeptide repeat domain"/>
    <property type="match status" value="1"/>
</dbReference>
<gene>
    <name evidence="2" type="ORF">EV652_104147</name>
</gene>
<evidence type="ECO:0008006" key="4">
    <source>
        <dbReference type="Google" id="ProtNLM"/>
    </source>
</evidence>
<dbReference type="InterPro" id="IPR011990">
    <property type="entry name" value="TPR-like_helical_dom_sf"/>
</dbReference>
<evidence type="ECO:0000256" key="1">
    <source>
        <dbReference type="SAM" id="MobiDB-lite"/>
    </source>
</evidence>
<dbReference type="OrthoDB" id="3824872at2"/>
<name>A0A4R2HMS0_9ACTN</name>
<organism evidence="2 3">
    <name type="scientific">Kribbella steppae</name>
    <dbReference type="NCBI Taxonomy" id="2512223"/>
    <lineage>
        <taxon>Bacteria</taxon>
        <taxon>Bacillati</taxon>
        <taxon>Actinomycetota</taxon>
        <taxon>Actinomycetes</taxon>
        <taxon>Propionibacteriales</taxon>
        <taxon>Kribbellaceae</taxon>
        <taxon>Kribbella</taxon>
    </lineage>
</organism>
<dbReference type="RefSeq" id="WP_132209328.1">
    <property type="nucleotide sequence ID" value="NZ_SLWN01000004.1"/>
</dbReference>
<evidence type="ECO:0000313" key="2">
    <source>
        <dbReference type="EMBL" id="TCO32541.1"/>
    </source>
</evidence>
<keyword evidence="3" id="KW-1185">Reference proteome</keyword>
<dbReference type="Proteomes" id="UP000294508">
    <property type="component" value="Unassembled WGS sequence"/>
</dbReference>
<reference evidence="2 3" key="1">
    <citation type="journal article" date="2015" name="Stand. Genomic Sci.">
        <title>Genomic Encyclopedia of Bacterial and Archaeal Type Strains, Phase III: the genomes of soil and plant-associated and newly described type strains.</title>
        <authorList>
            <person name="Whitman W.B."/>
            <person name="Woyke T."/>
            <person name="Klenk H.P."/>
            <person name="Zhou Y."/>
            <person name="Lilburn T.G."/>
            <person name="Beck B.J."/>
            <person name="De Vos P."/>
            <person name="Vandamme P."/>
            <person name="Eisen J.A."/>
            <person name="Garrity G."/>
            <person name="Hugenholtz P."/>
            <person name="Kyrpides N.C."/>
        </authorList>
    </citation>
    <scope>NUCLEOTIDE SEQUENCE [LARGE SCALE GENOMIC DNA]</scope>
    <source>
        <strain evidence="2 3">VKM Ac-2572</strain>
    </source>
</reference>
<proteinExistence type="predicted"/>
<dbReference type="SUPFAM" id="SSF48452">
    <property type="entry name" value="TPR-like"/>
    <property type="match status" value="1"/>
</dbReference>
<protein>
    <recommendedName>
        <fullName evidence="4">Tetratricopeptide repeat protein</fullName>
    </recommendedName>
</protein>